<evidence type="ECO:0000313" key="3">
    <source>
        <dbReference type="EnsemblMetazoa" id="CapteP227908"/>
    </source>
</evidence>
<organism evidence="2">
    <name type="scientific">Capitella teleta</name>
    <name type="common">Polychaete worm</name>
    <dbReference type="NCBI Taxonomy" id="283909"/>
    <lineage>
        <taxon>Eukaryota</taxon>
        <taxon>Metazoa</taxon>
        <taxon>Spiralia</taxon>
        <taxon>Lophotrochozoa</taxon>
        <taxon>Annelida</taxon>
        <taxon>Polychaeta</taxon>
        <taxon>Sedentaria</taxon>
        <taxon>Scolecida</taxon>
        <taxon>Capitellidae</taxon>
        <taxon>Capitella</taxon>
    </lineage>
</organism>
<keyword evidence="4" id="KW-1185">Reference proteome</keyword>
<evidence type="ECO:0008006" key="5">
    <source>
        <dbReference type="Google" id="ProtNLM"/>
    </source>
</evidence>
<dbReference type="EMBL" id="AMQN01009188">
    <property type="status" value="NOT_ANNOTATED_CDS"/>
    <property type="molecule type" value="Genomic_DNA"/>
</dbReference>
<reference evidence="4" key="1">
    <citation type="submission" date="2012-12" db="EMBL/GenBank/DDBJ databases">
        <authorList>
            <person name="Hellsten U."/>
            <person name="Grimwood J."/>
            <person name="Chapman J.A."/>
            <person name="Shapiro H."/>
            <person name="Aerts A."/>
            <person name="Otillar R.P."/>
            <person name="Terry A.Y."/>
            <person name="Boore J.L."/>
            <person name="Simakov O."/>
            <person name="Marletaz F."/>
            <person name="Cho S.-J."/>
            <person name="Edsinger-Gonzales E."/>
            <person name="Havlak P."/>
            <person name="Kuo D.-H."/>
            <person name="Larsson T."/>
            <person name="Lv J."/>
            <person name="Arendt D."/>
            <person name="Savage R."/>
            <person name="Osoegawa K."/>
            <person name="de Jong P."/>
            <person name="Lindberg D.R."/>
            <person name="Seaver E.C."/>
            <person name="Weisblat D.A."/>
            <person name="Putnam N.H."/>
            <person name="Grigoriev I.V."/>
            <person name="Rokhsar D.S."/>
        </authorList>
    </citation>
    <scope>NUCLEOTIDE SEQUENCE</scope>
    <source>
        <strain evidence="4">I ESC-2004</strain>
    </source>
</reference>
<sequence>MEYPRLRWQYGLVLVVLACCLATDAFEYSGYCRKMCMVGRGGNLCKCSAVHFAGKRSNALDSDPIILDLEIPAENDVTNWRSSLGKKLDILRQGDPAFLEAMRYYLTLRRGGDESEDYRR</sequence>
<feature type="signal peptide" evidence="1">
    <location>
        <begin position="1"/>
        <end position="25"/>
    </location>
</feature>
<evidence type="ECO:0000256" key="1">
    <source>
        <dbReference type="SAM" id="SignalP"/>
    </source>
</evidence>
<evidence type="ECO:0000313" key="4">
    <source>
        <dbReference type="Proteomes" id="UP000014760"/>
    </source>
</evidence>
<dbReference type="HOGENOM" id="CLU_2051848_0_0_1"/>
<dbReference type="AlphaFoldDB" id="R7UED0"/>
<proteinExistence type="predicted"/>
<name>R7UED0_CAPTE</name>
<gene>
    <name evidence="2" type="ORF">CAPTEDRAFT_227908</name>
</gene>
<accession>R7UED0</accession>
<dbReference type="EnsemblMetazoa" id="CapteT227908">
    <property type="protein sequence ID" value="CapteP227908"/>
    <property type="gene ID" value="CapteG227908"/>
</dbReference>
<dbReference type="EMBL" id="KB304887">
    <property type="protein sequence ID" value="ELU01627.1"/>
    <property type="molecule type" value="Genomic_DNA"/>
</dbReference>
<reference evidence="2 4" key="2">
    <citation type="journal article" date="2013" name="Nature">
        <title>Insights into bilaterian evolution from three spiralian genomes.</title>
        <authorList>
            <person name="Simakov O."/>
            <person name="Marletaz F."/>
            <person name="Cho S.J."/>
            <person name="Edsinger-Gonzales E."/>
            <person name="Havlak P."/>
            <person name="Hellsten U."/>
            <person name="Kuo D.H."/>
            <person name="Larsson T."/>
            <person name="Lv J."/>
            <person name="Arendt D."/>
            <person name="Savage R."/>
            <person name="Osoegawa K."/>
            <person name="de Jong P."/>
            <person name="Grimwood J."/>
            <person name="Chapman J.A."/>
            <person name="Shapiro H."/>
            <person name="Aerts A."/>
            <person name="Otillar R.P."/>
            <person name="Terry A.Y."/>
            <person name="Boore J.L."/>
            <person name="Grigoriev I.V."/>
            <person name="Lindberg D.R."/>
            <person name="Seaver E.C."/>
            <person name="Weisblat D.A."/>
            <person name="Putnam N.H."/>
            <person name="Rokhsar D.S."/>
        </authorList>
    </citation>
    <scope>NUCLEOTIDE SEQUENCE</scope>
    <source>
        <strain evidence="2 4">I ESC-2004</strain>
    </source>
</reference>
<evidence type="ECO:0000313" key="2">
    <source>
        <dbReference type="EMBL" id="ELU01627.1"/>
    </source>
</evidence>
<keyword evidence="1" id="KW-0732">Signal</keyword>
<dbReference type="PROSITE" id="PS51257">
    <property type="entry name" value="PROKAR_LIPOPROTEIN"/>
    <property type="match status" value="1"/>
</dbReference>
<dbReference type="Proteomes" id="UP000014760">
    <property type="component" value="Unassembled WGS sequence"/>
</dbReference>
<feature type="chain" id="PRO_5008787943" description="Invertebrate defensins family profile domain-containing protein" evidence="1">
    <location>
        <begin position="26"/>
        <end position="120"/>
    </location>
</feature>
<reference evidence="3" key="3">
    <citation type="submission" date="2015-06" db="UniProtKB">
        <authorList>
            <consortium name="EnsemblMetazoa"/>
        </authorList>
    </citation>
    <scope>IDENTIFICATION</scope>
</reference>
<protein>
    <recommendedName>
        <fullName evidence="5">Invertebrate defensins family profile domain-containing protein</fullName>
    </recommendedName>
</protein>
<dbReference type="OrthoDB" id="6162769at2759"/>